<organism evidence="6 7">
    <name type="scientific">Cycloclasticus pugetii</name>
    <dbReference type="NCBI Taxonomy" id="34068"/>
    <lineage>
        <taxon>Bacteria</taxon>
        <taxon>Pseudomonadati</taxon>
        <taxon>Pseudomonadota</taxon>
        <taxon>Gammaproteobacteria</taxon>
        <taxon>Thiotrichales</taxon>
        <taxon>Piscirickettsiaceae</taxon>
        <taxon>Cycloclasticus</taxon>
    </lineage>
</organism>
<dbReference type="GO" id="GO:0016740">
    <property type="term" value="F:transferase activity"/>
    <property type="evidence" value="ECO:0007669"/>
    <property type="project" value="UniProtKB-KW"/>
</dbReference>
<evidence type="ECO:0000256" key="3">
    <source>
        <dbReference type="RuleBase" id="RU003494"/>
    </source>
</evidence>
<evidence type="ECO:0000256" key="1">
    <source>
        <dbReference type="ARBA" id="ARBA00007409"/>
    </source>
</evidence>
<name>A0AB33Z008_9GAMM</name>
<dbReference type="CDD" id="cd03046">
    <property type="entry name" value="GST_N_GTT1_like"/>
    <property type="match status" value="1"/>
</dbReference>
<feature type="domain" description="GST C-terminal" evidence="5">
    <location>
        <begin position="86"/>
        <end position="207"/>
    </location>
</feature>
<evidence type="ECO:0000259" key="5">
    <source>
        <dbReference type="PROSITE" id="PS50405"/>
    </source>
</evidence>
<accession>A0AB33Z008</accession>
<evidence type="ECO:0000313" key="6">
    <source>
        <dbReference type="EMBL" id="EPD12484.1"/>
    </source>
</evidence>
<comment type="caution">
    <text evidence="6">The sequence shown here is derived from an EMBL/GenBank/DDBJ whole genome shotgun (WGS) entry which is preliminary data.</text>
</comment>
<dbReference type="PANTHER" id="PTHR44051">
    <property type="entry name" value="GLUTATHIONE S-TRANSFERASE-RELATED"/>
    <property type="match status" value="1"/>
</dbReference>
<dbReference type="SFLD" id="SFLDG01150">
    <property type="entry name" value="Main.1:_Beta-like"/>
    <property type="match status" value="1"/>
</dbReference>
<feature type="domain" description="GST N-terminal" evidence="4">
    <location>
        <begin position="1"/>
        <end position="80"/>
    </location>
</feature>
<reference evidence="6 7" key="1">
    <citation type="journal article" date="2013" name="Genome Announc.">
        <title>Genome Sequence of the Pyrene- and Fluoranthene-Degrading Bacterium Cycloclasticus sp. Strain PY97M.</title>
        <authorList>
            <person name="Cui Z."/>
            <person name="Xu G."/>
            <person name="Li Q."/>
            <person name="Gao W."/>
            <person name="Zheng L."/>
        </authorList>
    </citation>
    <scope>NUCLEOTIDE SEQUENCE [LARGE SCALE GENOMIC DNA]</scope>
    <source>
        <strain evidence="6 7">PY97M</strain>
    </source>
</reference>
<dbReference type="Proteomes" id="UP000015462">
    <property type="component" value="Unassembled WGS sequence"/>
</dbReference>
<dbReference type="InterPro" id="IPR036282">
    <property type="entry name" value="Glutathione-S-Trfase_C_sf"/>
</dbReference>
<dbReference type="InterPro" id="IPR010987">
    <property type="entry name" value="Glutathione-S-Trfase_C-like"/>
</dbReference>
<dbReference type="PROSITE" id="PS50404">
    <property type="entry name" value="GST_NTER"/>
    <property type="match status" value="1"/>
</dbReference>
<keyword evidence="2" id="KW-0808">Transferase</keyword>
<evidence type="ECO:0000313" key="7">
    <source>
        <dbReference type="Proteomes" id="UP000015462"/>
    </source>
</evidence>
<evidence type="ECO:0000256" key="2">
    <source>
        <dbReference type="ARBA" id="ARBA00022679"/>
    </source>
</evidence>
<dbReference type="CDD" id="cd03207">
    <property type="entry name" value="GST_C_8"/>
    <property type="match status" value="1"/>
</dbReference>
<dbReference type="InterPro" id="IPR004045">
    <property type="entry name" value="Glutathione_S-Trfase_N"/>
</dbReference>
<dbReference type="SFLD" id="SFLDG00358">
    <property type="entry name" value="Main_(cytGST)"/>
    <property type="match status" value="1"/>
</dbReference>
<sequence>MIKLYGYPRSRSTRVVWMLEELGVDYEYIKIELLKGAGQAEDYLKVHADGKVPAIDDDGFVLTESAAIMTYLGDKYPASNLVPMPNSKQRAKYDEWCFFVLTELEQPLWTTGKHTFVFPEEKRVPEILQIARWEFLKACKVLAQRLENKTFALGESFSAIDILVAQTLLWAKAFDMPTGSKELDAYRDRISARPSLGRVVDRETAAN</sequence>
<dbReference type="SUPFAM" id="SSF52833">
    <property type="entry name" value="Thioredoxin-like"/>
    <property type="match status" value="1"/>
</dbReference>
<dbReference type="PANTHER" id="PTHR44051:SF8">
    <property type="entry name" value="GLUTATHIONE S-TRANSFERASE GSTA"/>
    <property type="match status" value="1"/>
</dbReference>
<dbReference type="SFLD" id="SFLDS00019">
    <property type="entry name" value="Glutathione_Transferase_(cytos"/>
    <property type="match status" value="1"/>
</dbReference>
<dbReference type="Pfam" id="PF02798">
    <property type="entry name" value="GST_N"/>
    <property type="match status" value="1"/>
</dbReference>
<dbReference type="FunFam" id="3.40.30.10:FF:000039">
    <property type="entry name" value="Glutathione S-transferase domain"/>
    <property type="match status" value="1"/>
</dbReference>
<dbReference type="InterPro" id="IPR036249">
    <property type="entry name" value="Thioredoxin-like_sf"/>
</dbReference>
<protein>
    <submittedName>
        <fullName evidence="6">Glutathione S-transferase domain-containing protein</fullName>
    </submittedName>
</protein>
<evidence type="ECO:0000259" key="4">
    <source>
        <dbReference type="PROSITE" id="PS50404"/>
    </source>
</evidence>
<keyword evidence="7" id="KW-1185">Reference proteome</keyword>
<gene>
    <name evidence="6" type="ORF">L196_10199</name>
</gene>
<dbReference type="InterPro" id="IPR004046">
    <property type="entry name" value="GST_C"/>
</dbReference>
<dbReference type="Gene3D" id="1.20.1050.10">
    <property type="match status" value="1"/>
</dbReference>
<dbReference type="Gene3D" id="3.40.30.10">
    <property type="entry name" value="Glutaredoxin"/>
    <property type="match status" value="1"/>
</dbReference>
<dbReference type="PROSITE" id="PS50405">
    <property type="entry name" value="GST_CTER"/>
    <property type="match status" value="1"/>
</dbReference>
<dbReference type="AlphaFoldDB" id="A0AB33Z008"/>
<dbReference type="InterPro" id="IPR040079">
    <property type="entry name" value="Glutathione_S-Trfase"/>
</dbReference>
<dbReference type="SUPFAM" id="SSF47616">
    <property type="entry name" value="GST C-terminal domain-like"/>
    <property type="match status" value="1"/>
</dbReference>
<dbReference type="Pfam" id="PF00043">
    <property type="entry name" value="GST_C"/>
    <property type="match status" value="1"/>
</dbReference>
<comment type="similarity">
    <text evidence="1 3">Belongs to the GST superfamily.</text>
</comment>
<dbReference type="EMBL" id="ASHL01000010">
    <property type="protein sequence ID" value="EPD12484.1"/>
    <property type="molecule type" value="Genomic_DNA"/>
</dbReference>
<dbReference type="RefSeq" id="WP_015006843.1">
    <property type="nucleotide sequence ID" value="NZ_JBLHXE010000002.1"/>
</dbReference>
<proteinExistence type="inferred from homology"/>